<evidence type="ECO:0000256" key="1">
    <source>
        <dbReference type="SAM" id="MobiDB-lite"/>
    </source>
</evidence>
<feature type="compositionally biased region" description="Polar residues" evidence="1">
    <location>
        <begin position="53"/>
        <end position="63"/>
    </location>
</feature>
<dbReference type="PROSITE" id="PS51192">
    <property type="entry name" value="HELICASE_ATP_BIND_1"/>
    <property type="match status" value="1"/>
</dbReference>
<keyword evidence="4" id="KW-1185">Reference proteome</keyword>
<dbReference type="EMBL" id="MU005767">
    <property type="protein sequence ID" value="KAF2711370.1"/>
    <property type="molecule type" value="Genomic_DNA"/>
</dbReference>
<dbReference type="CDD" id="cd17917">
    <property type="entry name" value="DEXHc_RHA-like"/>
    <property type="match status" value="1"/>
</dbReference>
<evidence type="ECO:0000259" key="2">
    <source>
        <dbReference type="PROSITE" id="PS51192"/>
    </source>
</evidence>
<sequence length="812" mass="89825">MAPNKKKKKPAGNPARGFATTSIASKPKADKLAEPDVEDAKKENALDAVVAPQKSTQVQAPTPVAVTQTPEELEAQLQHDELQLLAEKHASKVRRESKRQALKFQTDRRVLRSQSQSMTVHEWLSPEIMDGIIALARAESNDSNRKQGPQSLLKILSEEDAMSKLWTLDLIFRDLGFPHEHLQPVFKWLCANAVNIDPTSSTWGFQEALEWLALDQCEGHSFSYEEQKAKRLTITSPDTSRPGTPSGVNSVQDSASTKTSDNEVSAAPTPNVPTPSTSPPAESDLSDITVSDLDSDLEEDQLVPLYLKIRGRLFEIDPDIVEIKSRKQLKGAKGRNVKSYSPAVRKLLSQLQRVESDALFDRDVAEAQWPAKRTQIAQTKAASRLQAQTTSQPEEKVEKKPVQSRVAPVSVNEPEESSGTEVSDTLFGDDDSGLLADMFSAIPDSVATTSTTNGDANSNNVVLRDFGKQSGLAPRRLLEEAVRSRDPGARLVYKVVSPTTYSCRHSLTITWSKVQDIVYDDDISGVISVLRSTSATFEASTIAAVSLEQSESFISTVALFSIFASSTKEEKLYLRLPATWRDLYRDFLEHRKGRIDTEDRNTIKHFRSIVEEQLENEESDGVVLTSRFKMRNQAGASSSTPNSGTNTPSLALESLMNLWYQKTSTFSYQRMLQIRNTLPVSGFKSSILATVDQNQVTIICGETGCGKSTQIPSFILEHELSQGKPCKIYCTEPRRISAISLAQRVSEEIGEGPRDIGTTRSMVGYAIRLESKMCAQTRLVFATVGVVLRMLESPNGLEEVTHLIIDEVHERR</sequence>
<dbReference type="AlphaFoldDB" id="A0A6G1KF17"/>
<dbReference type="PANTHER" id="PTHR18934:SF145">
    <property type="entry name" value="ATP-DEPENDENT RNA HELICASE DHX57-RELATED"/>
    <property type="match status" value="1"/>
</dbReference>
<accession>A0A6G1KF17</accession>
<organism evidence="3 4">
    <name type="scientific">Pleomassaria siparia CBS 279.74</name>
    <dbReference type="NCBI Taxonomy" id="1314801"/>
    <lineage>
        <taxon>Eukaryota</taxon>
        <taxon>Fungi</taxon>
        <taxon>Dikarya</taxon>
        <taxon>Ascomycota</taxon>
        <taxon>Pezizomycotina</taxon>
        <taxon>Dothideomycetes</taxon>
        <taxon>Pleosporomycetidae</taxon>
        <taxon>Pleosporales</taxon>
        <taxon>Pleomassariaceae</taxon>
        <taxon>Pleomassaria</taxon>
    </lineage>
</organism>
<dbReference type="GO" id="GO:0003723">
    <property type="term" value="F:RNA binding"/>
    <property type="evidence" value="ECO:0007669"/>
    <property type="project" value="TreeGrafter"/>
</dbReference>
<dbReference type="OrthoDB" id="5600252at2759"/>
<dbReference type="Proteomes" id="UP000799428">
    <property type="component" value="Unassembled WGS sequence"/>
</dbReference>
<dbReference type="SUPFAM" id="SSF52540">
    <property type="entry name" value="P-loop containing nucleoside triphosphate hydrolases"/>
    <property type="match status" value="1"/>
</dbReference>
<proteinExistence type="predicted"/>
<dbReference type="InterPro" id="IPR011545">
    <property type="entry name" value="DEAD/DEAH_box_helicase_dom"/>
</dbReference>
<feature type="region of interest" description="Disordered" evidence="1">
    <location>
        <begin position="233"/>
        <end position="287"/>
    </location>
</feature>
<feature type="compositionally biased region" description="Basic residues" evidence="1">
    <location>
        <begin position="1"/>
        <end position="10"/>
    </location>
</feature>
<feature type="region of interest" description="Disordered" evidence="1">
    <location>
        <begin position="378"/>
        <end position="427"/>
    </location>
</feature>
<evidence type="ECO:0000313" key="3">
    <source>
        <dbReference type="EMBL" id="KAF2711370.1"/>
    </source>
</evidence>
<dbReference type="Pfam" id="PF00270">
    <property type="entry name" value="DEAD"/>
    <property type="match status" value="1"/>
</dbReference>
<feature type="region of interest" description="Disordered" evidence="1">
    <location>
        <begin position="1"/>
        <end position="63"/>
    </location>
</feature>
<dbReference type="InterPro" id="IPR014001">
    <property type="entry name" value="Helicase_ATP-bd"/>
</dbReference>
<dbReference type="Gene3D" id="3.40.50.300">
    <property type="entry name" value="P-loop containing nucleotide triphosphate hydrolases"/>
    <property type="match status" value="1"/>
</dbReference>
<protein>
    <recommendedName>
        <fullName evidence="2">Helicase ATP-binding domain-containing protein</fullName>
    </recommendedName>
</protein>
<feature type="domain" description="Helicase ATP-binding" evidence="2">
    <location>
        <begin position="688"/>
        <end position="812"/>
    </location>
</feature>
<evidence type="ECO:0000313" key="4">
    <source>
        <dbReference type="Proteomes" id="UP000799428"/>
    </source>
</evidence>
<dbReference type="PANTHER" id="PTHR18934">
    <property type="entry name" value="ATP-DEPENDENT RNA HELICASE"/>
    <property type="match status" value="1"/>
</dbReference>
<feature type="compositionally biased region" description="Polar residues" evidence="1">
    <location>
        <begin position="378"/>
        <end position="392"/>
    </location>
</feature>
<dbReference type="InterPro" id="IPR027417">
    <property type="entry name" value="P-loop_NTPase"/>
</dbReference>
<gene>
    <name evidence="3" type="ORF">K504DRAFT_218300</name>
</gene>
<name>A0A6G1KF17_9PLEO</name>
<feature type="compositionally biased region" description="Basic and acidic residues" evidence="1">
    <location>
        <begin position="27"/>
        <end position="45"/>
    </location>
</feature>
<dbReference type="GO" id="GO:0005524">
    <property type="term" value="F:ATP binding"/>
    <property type="evidence" value="ECO:0007669"/>
    <property type="project" value="InterPro"/>
</dbReference>
<reference evidence="3" key="1">
    <citation type="journal article" date="2020" name="Stud. Mycol.">
        <title>101 Dothideomycetes genomes: a test case for predicting lifestyles and emergence of pathogens.</title>
        <authorList>
            <person name="Haridas S."/>
            <person name="Albert R."/>
            <person name="Binder M."/>
            <person name="Bloem J."/>
            <person name="Labutti K."/>
            <person name="Salamov A."/>
            <person name="Andreopoulos B."/>
            <person name="Baker S."/>
            <person name="Barry K."/>
            <person name="Bills G."/>
            <person name="Bluhm B."/>
            <person name="Cannon C."/>
            <person name="Castanera R."/>
            <person name="Culley D."/>
            <person name="Daum C."/>
            <person name="Ezra D."/>
            <person name="Gonzalez J."/>
            <person name="Henrissat B."/>
            <person name="Kuo A."/>
            <person name="Liang C."/>
            <person name="Lipzen A."/>
            <person name="Lutzoni F."/>
            <person name="Magnuson J."/>
            <person name="Mondo S."/>
            <person name="Nolan M."/>
            <person name="Ohm R."/>
            <person name="Pangilinan J."/>
            <person name="Park H.-J."/>
            <person name="Ramirez L."/>
            <person name="Alfaro M."/>
            <person name="Sun H."/>
            <person name="Tritt A."/>
            <person name="Yoshinaga Y."/>
            <person name="Zwiers L.-H."/>
            <person name="Turgeon B."/>
            <person name="Goodwin S."/>
            <person name="Spatafora J."/>
            <person name="Crous P."/>
            <person name="Grigoriev I."/>
        </authorList>
    </citation>
    <scope>NUCLEOTIDE SEQUENCE</scope>
    <source>
        <strain evidence="3">CBS 279.74</strain>
    </source>
</reference>
<dbReference type="GO" id="GO:0004386">
    <property type="term" value="F:helicase activity"/>
    <property type="evidence" value="ECO:0007669"/>
    <property type="project" value="TreeGrafter"/>
</dbReference>
<feature type="compositionally biased region" description="Polar residues" evidence="1">
    <location>
        <begin position="233"/>
        <end position="263"/>
    </location>
</feature>